<feature type="signal peptide" evidence="2">
    <location>
        <begin position="1"/>
        <end position="26"/>
    </location>
</feature>
<dbReference type="PANTHER" id="PTHR42928:SF5">
    <property type="entry name" value="BLR1237 PROTEIN"/>
    <property type="match status" value="1"/>
</dbReference>
<protein>
    <submittedName>
        <fullName evidence="3">Tripartite-type tricarboxylate transporter, receptor component TctC</fullName>
    </submittedName>
</protein>
<accession>A0A1T4NID1</accession>
<dbReference type="STRING" id="225324.SAMN02745126_02292"/>
<evidence type="ECO:0000313" key="4">
    <source>
        <dbReference type="Proteomes" id="UP000190092"/>
    </source>
</evidence>
<dbReference type="Gene3D" id="3.40.190.10">
    <property type="entry name" value="Periplasmic binding protein-like II"/>
    <property type="match status" value="1"/>
</dbReference>
<evidence type="ECO:0000313" key="3">
    <source>
        <dbReference type="EMBL" id="SJZ78806.1"/>
    </source>
</evidence>
<dbReference type="RefSeq" id="WP_170920894.1">
    <property type="nucleotide sequence ID" value="NZ_FUWJ01000002.1"/>
</dbReference>
<dbReference type="Gene3D" id="3.40.190.150">
    <property type="entry name" value="Bordetella uptake gene, domain 1"/>
    <property type="match status" value="1"/>
</dbReference>
<dbReference type="PANTHER" id="PTHR42928">
    <property type="entry name" value="TRICARBOXYLATE-BINDING PROTEIN"/>
    <property type="match status" value="1"/>
</dbReference>
<dbReference type="Pfam" id="PF03401">
    <property type="entry name" value="TctC"/>
    <property type="match status" value="1"/>
</dbReference>
<comment type="similarity">
    <text evidence="1">Belongs to the UPF0065 (bug) family.</text>
</comment>
<keyword evidence="3" id="KW-0675">Receptor</keyword>
<reference evidence="4" key="1">
    <citation type="submission" date="2017-02" db="EMBL/GenBank/DDBJ databases">
        <authorList>
            <person name="Varghese N."/>
            <person name="Submissions S."/>
        </authorList>
    </citation>
    <scope>NUCLEOTIDE SEQUENCE [LARGE SCALE GENOMIC DNA]</scope>
    <source>
        <strain evidence="4">ATCC 27094</strain>
    </source>
</reference>
<gene>
    <name evidence="3" type="ORF">SAMN02745126_02292</name>
</gene>
<dbReference type="AlphaFoldDB" id="A0A1T4NID1"/>
<dbReference type="PIRSF" id="PIRSF017082">
    <property type="entry name" value="YflP"/>
    <property type="match status" value="1"/>
</dbReference>
<evidence type="ECO:0000256" key="2">
    <source>
        <dbReference type="SAM" id="SignalP"/>
    </source>
</evidence>
<keyword evidence="4" id="KW-1185">Reference proteome</keyword>
<dbReference type="EMBL" id="FUWJ01000002">
    <property type="protein sequence ID" value="SJZ78806.1"/>
    <property type="molecule type" value="Genomic_DNA"/>
</dbReference>
<evidence type="ECO:0000256" key="1">
    <source>
        <dbReference type="ARBA" id="ARBA00006987"/>
    </source>
</evidence>
<dbReference type="CDD" id="cd07012">
    <property type="entry name" value="PBP2_Bug_TTT"/>
    <property type="match status" value="1"/>
</dbReference>
<keyword evidence="2" id="KW-0732">Signal</keyword>
<dbReference type="Proteomes" id="UP000190092">
    <property type="component" value="Unassembled WGS sequence"/>
</dbReference>
<feature type="chain" id="PRO_5012888285" evidence="2">
    <location>
        <begin position="27"/>
        <end position="324"/>
    </location>
</feature>
<proteinExistence type="inferred from homology"/>
<organism evidence="3 4">
    <name type="scientific">Enhydrobacter aerosaccus</name>
    <dbReference type="NCBI Taxonomy" id="225324"/>
    <lineage>
        <taxon>Bacteria</taxon>
        <taxon>Pseudomonadati</taxon>
        <taxon>Pseudomonadota</taxon>
        <taxon>Alphaproteobacteria</taxon>
        <taxon>Hyphomicrobiales</taxon>
        <taxon>Enhydrobacter</taxon>
    </lineage>
</organism>
<dbReference type="InterPro" id="IPR042100">
    <property type="entry name" value="Bug_dom1"/>
</dbReference>
<dbReference type="InterPro" id="IPR005064">
    <property type="entry name" value="BUG"/>
</dbReference>
<name>A0A1T4NID1_9HYPH</name>
<dbReference type="SUPFAM" id="SSF53850">
    <property type="entry name" value="Periplasmic binding protein-like II"/>
    <property type="match status" value="1"/>
</dbReference>
<sequence length="324" mass="33525">MPIRRRNFTAGAGALFAAGRAAAAFADTFPSKPIRWIIPFAAAGNYDVTSRIVGEAMGRLLNQTIVMDNRPGAGGLVGVETAINAPADGYTVVMASFSVLFVSPLMAGKPSLLSAVAPVSLLTTVPMVVVGRPGGRFADMQAVLAAAKAKPGTVTIGHAGNGTSNHVDILRLQVSEKITFNIIPYKGSGPGLADLMGGNIDLYMDQLSTSLPHIKNGKLKAMVAVSPERLPSLPDVPCLKDIGATPFDGGTTAGLFVREGTPTALIATLNQNVTSALKDDAVRARLAELGAITRPSTPEAFAAALKSDEETVTPLVKSGLLKPE</sequence>